<dbReference type="Pfam" id="PF25839">
    <property type="entry name" value="Apionate_lact_C"/>
    <property type="match status" value="1"/>
</dbReference>
<dbReference type="InterPro" id="IPR017853">
    <property type="entry name" value="GH"/>
</dbReference>
<gene>
    <name evidence="2" type="ORF">Mco01_51050</name>
</gene>
<organism evidence="2 3">
    <name type="scientific">Microbispora corallina</name>
    <dbReference type="NCBI Taxonomy" id="83302"/>
    <lineage>
        <taxon>Bacteria</taxon>
        <taxon>Bacillati</taxon>
        <taxon>Actinomycetota</taxon>
        <taxon>Actinomycetes</taxon>
        <taxon>Streptosporangiales</taxon>
        <taxon>Streptosporangiaceae</taxon>
        <taxon>Microbispora</taxon>
    </lineage>
</organism>
<evidence type="ECO:0000313" key="3">
    <source>
        <dbReference type="Proteomes" id="UP000603904"/>
    </source>
</evidence>
<sequence length="453" mass="48789">MALLALAVVCAGAILGVAALRRDARQESPSAAAAARVTPLTVSRTAEPVQWPRWGLTHTQYTPGDDERVAGPAVRALAAQPLVQNQHVMGFGADNPEPRPGVFDFASLDARVKLMADTGGAPVLTLCCAPDWMKGGRPGKTDWSLIETAPRQEHFDDFARLAAAVARRYPHVRRFIVWNEFKGMWDDRHGEWNAVAYTELYNRVYDALKAVDPGIQVGGPYIPVDTYVSGSPSPSEVSGPWGSVDGRVVEAVDYWLRHKKGADFVVVDGAAASHDGSLKPDEFGALGKFGAVTRWLRQRSGLPVWWAEFYPLPCSSIDPGGSCPALQWTGERRVAVTAAALMELAAGGAETALYWDTYAPRDKREGCPLCLVSSDDGAPTATLRLLQDFAHWFPAGTPLVPVTVSSPVVRALAQEHRIVAVNTTGDVQAVSVDGGGVTLQPYEVRWMDPAGGR</sequence>
<dbReference type="Proteomes" id="UP000603904">
    <property type="component" value="Unassembled WGS sequence"/>
</dbReference>
<keyword evidence="3" id="KW-1185">Reference proteome</keyword>
<evidence type="ECO:0000313" key="2">
    <source>
        <dbReference type="EMBL" id="GIH42105.1"/>
    </source>
</evidence>
<comment type="caution">
    <text evidence="2">The sequence shown here is derived from an EMBL/GenBank/DDBJ whole genome shotgun (WGS) entry which is preliminary data.</text>
</comment>
<name>A0ABQ4G4V1_9ACTN</name>
<protein>
    <recommendedName>
        <fullName evidence="1">D-apionate lactonase C-terminal domain-containing protein</fullName>
    </recommendedName>
</protein>
<dbReference type="SUPFAM" id="SSF51445">
    <property type="entry name" value="(Trans)glycosidases"/>
    <property type="match status" value="1"/>
</dbReference>
<reference evidence="2 3" key="1">
    <citation type="submission" date="2021-01" db="EMBL/GenBank/DDBJ databases">
        <title>Whole genome shotgun sequence of Microbispora corallina NBRC 16416.</title>
        <authorList>
            <person name="Komaki H."/>
            <person name="Tamura T."/>
        </authorList>
    </citation>
    <scope>NUCLEOTIDE SEQUENCE [LARGE SCALE GENOMIC DNA]</scope>
    <source>
        <strain evidence="2 3">NBRC 16416</strain>
    </source>
</reference>
<dbReference type="PANTHER" id="PTHR12631">
    <property type="entry name" value="ALPHA-L-IDURONIDASE"/>
    <property type="match status" value="1"/>
</dbReference>
<dbReference type="EMBL" id="BOOC01000028">
    <property type="protein sequence ID" value="GIH42105.1"/>
    <property type="molecule type" value="Genomic_DNA"/>
</dbReference>
<evidence type="ECO:0000259" key="1">
    <source>
        <dbReference type="Pfam" id="PF25839"/>
    </source>
</evidence>
<dbReference type="InterPro" id="IPR051923">
    <property type="entry name" value="Glycosyl_Hydrolase_39"/>
</dbReference>
<feature type="domain" description="D-apionate lactonase C-terminal" evidence="1">
    <location>
        <begin position="409"/>
        <end position="447"/>
    </location>
</feature>
<proteinExistence type="predicted"/>
<accession>A0ABQ4G4V1</accession>
<dbReference type="PANTHER" id="PTHR12631:SF10">
    <property type="entry name" value="BETA-XYLOSIDASE-LIKE PROTEIN-RELATED"/>
    <property type="match status" value="1"/>
</dbReference>
<dbReference type="Gene3D" id="3.20.20.80">
    <property type="entry name" value="Glycosidases"/>
    <property type="match status" value="1"/>
</dbReference>
<dbReference type="InterPro" id="IPR058789">
    <property type="entry name" value="ApnL_C"/>
</dbReference>